<feature type="region of interest" description="Disordered" evidence="1">
    <location>
        <begin position="18"/>
        <end position="47"/>
    </location>
</feature>
<dbReference type="PANTHER" id="PTHR33132">
    <property type="entry name" value="OSJNBB0118P14.9 PROTEIN"/>
    <property type="match status" value="1"/>
</dbReference>
<evidence type="ECO:0000313" key="2">
    <source>
        <dbReference type="EMBL" id="PKI64121.1"/>
    </source>
</evidence>
<reference evidence="2 3" key="1">
    <citation type="submission" date="2017-11" db="EMBL/GenBank/DDBJ databases">
        <title>De-novo sequencing of pomegranate (Punica granatum L.) genome.</title>
        <authorList>
            <person name="Akparov Z."/>
            <person name="Amiraslanov A."/>
            <person name="Hajiyeva S."/>
            <person name="Abbasov M."/>
            <person name="Kaur K."/>
            <person name="Hamwieh A."/>
            <person name="Solovyev V."/>
            <person name="Salamov A."/>
            <person name="Braich B."/>
            <person name="Kosarev P."/>
            <person name="Mahmoud A."/>
            <person name="Hajiyev E."/>
            <person name="Babayeva S."/>
            <person name="Izzatullayeva V."/>
            <person name="Mammadov A."/>
            <person name="Mammadov A."/>
            <person name="Sharifova S."/>
            <person name="Ojaghi J."/>
            <person name="Eynullazada K."/>
            <person name="Bayramov B."/>
            <person name="Abdulazimova A."/>
            <person name="Shahmuradov I."/>
        </authorList>
    </citation>
    <scope>NUCLEOTIDE SEQUENCE [LARGE SCALE GENOMIC DNA]</scope>
    <source>
        <strain evidence="3">cv. AG2017</strain>
        <tissue evidence="2">Leaf</tissue>
    </source>
</reference>
<gene>
    <name evidence="2" type="ORF">CRG98_015465</name>
</gene>
<dbReference type="AlphaFoldDB" id="A0A2I0K6E3"/>
<organism evidence="2 3">
    <name type="scientific">Punica granatum</name>
    <name type="common">Pomegranate</name>
    <dbReference type="NCBI Taxonomy" id="22663"/>
    <lineage>
        <taxon>Eukaryota</taxon>
        <taxon>Viridiplantae</taxon>
        <taxon>Streptophyta</taxon>
        <taxon>Embryophyta</taxon>
        <taxon>Tracheophyta</taxon>
        <taxon>Spermatophyta</taxon>
        <taxon>Magnoliopsida</taxon>
        <taxon>eudicotyledons</taxon>
        <taxon>Gunneridae</taxon>
        <taxon>Pentapetalae</taxon>
        <taxon>rosids</taxon>
        <taxon>malvids</taxon>
        <taxon>Myrtales</taxon>
        <taxon>Lythraceae</taxon>
        <taxon>Punica</taxon>
    </lineage>
</organism>
<keyword evidence="3" id="KW-1185">Reference proteome</keyword>
<comment type="caution">
    <text evidence="2">The sequence shown here is derived from an EMBL/GenBank/DDBJ whole genome shotgun (WGS) entry which is preliminary data.</text>
</comment>
<dbReference type="EMBL" id="PGOL01000850">
    <property type="protein sequence ID" value="PKI64121.1"/>
    <property type="molecule type" value="Genomic_DNA"/>
</dbReference>
<dbReference type="STRING" id="22663.A0A2I0K6E3"/>
<sequence length="171" mass="19007">FFLLIRVSFTSRNFNFSGKPPVSVDQRRDMSPNVYPKDEQHKPPKNEYLQKNSHQRLTVVPLSIDDMQRHSPLMLSPRFHSGSAVHPMGGSHHGKPNCLCSPTTHTGSFRCRFHRGSGSGLSRAHHSVEANLSELANKSPSSIVALNKRPVACSFQSTAAKTKSINRDCQC</sequence>
<protein>
    <submittedName>
        <fullName evidence="2">Uncharacterized protein</fullName>
    </submittedName>
</protein>
<dbReference type="Proteomes" id="UP000233551">
    <property type="component" value="Unassembled WGS sequence"/>
</dbReference>
<accession>A0A2I0K6E3</accession>
<evidence type="ECO:0000313" key="3">
    <source>
        <dbReference type="Proteomes" id="UP000233551"/>
    </source>
</evidence>
<dbReference type="PANTHER" id="PTHR33132:SF135">
    <property type="entry name" value="OS02G0799700 PROTEIN"/>
    <property type="match status" value="1"/>
</dbReference>
<evidence type="ECO:0000256" key="1">
    <source>
        <dbReference type="SAM" id="MobiDB-lite"/>
    </source>
</evidence>
<feature type="compositionally biased region" description="Basic and acidic residues" evidence="1">
    <location>
        <begin position="25"/>
        <end position="45"/>
    </location>
</feature>
<proteinExistence type="predicted"/>
<feature type="non-terminal residue" evidence="2">
    <location>
        <position position="1"/>
    </location>
</feature>
<name>A0A2I0K6E3_PUNGR</name>